<gene>
    <name evidence="2" type="ORF">I41_41430</name>
</gene>
<keyword evidence="3" id="KW-1185">Reference proteome</keyword>
<dbReference type="KEGG" id="llh:I41_41430"/>
<dbReference type="AlphaFoldDB" id="A0A517U2T8"/>
<dbReference type="PANTHER" id="PTHR40394">
    <property type="entry name" value="LIPOPROTEIN-RELATED"/>
    <property type="match status" value="1"/>
</dbReference>
<dbReference type="Pfam" id="PF11821">
    <property type="entry name" value="ActD"/>
    <property type="match status" value="1"/>
</dbReference>
<name>A0A517U2T8_9BACT</name>
<dbReference type="EMBL" id="CP036339">
    <property type="protein sequence ID" value="QDT74939.1"/>
    <property type="molecule type" value="Genomic_DNA"/>
</dbReference>
<dbReference type="RefSeq" id="WP_210421008.1">
    <property type="nucleotide sequence ID" value="NZ_CP036339.1"/>
</dbReference>
<feature type="transmembrane region" description="Helical" evidence="1">
    <location>
        <begin position="65"/>
        <end position="92"/>
    </location>
</feature>
<evidence type="ECO:0008006" key="4">
    <source>
        <dbReference type="Google" id="ProtNLM"/>
    </source>
</evidence>
<proteinExistence type="predicted"/>
<organism evidence="2 3">
    <name type="scientific">Lacipirellula limnantheis</name>
    <dbReference type="NCBI Taxonomy" id="2528024"/>
    <lineage>
        <taxon>Bacteria</taxon>
        <taxon>Pseudomonadati</taxon>
        <taxon>Planctomycetota</taxon>
        <taxon>Planctomycetia</taxon>
        <taxon>Pirellulales</taxon>
        <taxon>Lacipirellulaceae</taxon>
        <taxon>Lacipirellula</taxon>
    </lineage>
</organism>
<reference evidence="2 3" key="1">
    <citation type="submission" date="2019-02" db="EMBL/GenBank/DDBJ databases">
        <title>Deep-cultivation of Planctomycetes and their phenomic and genomic characterization uncovers novel biology.</title>
        <authorList>
            <person name="Wiegand S."/>
            <person name="Jogler M."/>
            <person name="Boedeker C."/>
            <person name="Pinto D."/>
            <person name="Vollmers J."/>
            <person name="Rivas-Marin E."/>
            <person name="Kohn T."/>
            <person name="Peeters S.H."/>
            <person name="Heuer A."/>
            <person name="Rast P."/>
            <person name="Oberbeckmann S."/>
            <person name="Bunk B."/>
            <person name="Jeske O."/>
            <person name="Meyerdierks A."/>
            <person name="Storesund J.E."/>
            <person name="Kallscheuer N."/>
            <person name="Luecker S."/>
            <person name="Lage O.M."/>
            <person name="Pohl T."/>
            <person name="Merkel B.J."/>
            <person name="Hornburger P."/>
            <person name="Mueller R.-W."/>
            <person name="Bruemmer F."/>
            <person name="Labrenz M."/>
            <person name="Spormann A.M."/>
            <person name="Op den Camp H."/>
            <person name="Overmann J."/>
            <person name="Amann R."/>
            <person name="Jetten M.S.M."/>
            <person name="Mascher T."/>
            <person name="Medema M.H."/>
            <person name="Devos D.P."/>
            <person name="Kaster A.-K."/>
            <person name="Ovreas L."/>
            <person name="Rohde M."/>
            <person name="Galperin M.Y."/>
            <person name="Jogler C."/>
        </authorList>
    </citation>
    <scope>NUCLEOTIDE SEQUENCE [LARGE SCALE GENOMIC DNA]</scope>
    <source>
        <strain evidence="2 3">I41</strain>
    </source>
</reference>
<keyword evidence="1" id="KW-0812">Transmembrane</keyword>
<dbReference type="Proteomes" id="UP000317909">
    <property type="component" value="Chromosome"/>
</dbReference>
<evidence type="ECO:0000313" key="2">
    <source>
        <dbReference type="EMBL" id="QDT74939.1"/>
    </source>
</evidence>
<dbReference type="InterPro" id="IPR021776">
    <property type="entry name" value="ActD"/>
</dbReference>
<evidence type="ECO:0000313" key="3">
    <source>
        <dbReference type="Proteomes" id="UP000317909"/>
    </source>
</evidence>
<keyword evidence="1" id="KW-1133">Transmembrane helix</keyword>
<sequence>MTSPHGAPEPSPLYGVLGEFADADSLLEAAHKVREAGYVRTDAYAPMPIHGLAEALGAKRTKLPLLVLLGGIIGGLAGYGLCYYCSVIAYPMNIGGRPVHSWPAFIPVTFETTILGAAITAVLGMLALNGLPMPYHPLFNVDDFNQASQNRFFLCIESADKKFDEALASDFLRSIGATHVTSVEN</sequence>
<feature type="transmembrane region" description="Helical" evidence="1">
    <location>
        <begin position="104"/>
        <end position="128"/>
    </location>
</feature>
<accession>A0A517U2T8</accession>
<dbReference type="PANTHER" id="PTHR40394:SF2">
    <property type="entry name" value="QUINOL:CYTOCHROME C OXIDOREDUCTASE MEMBRANE PROTEIN"/>
    <property type="match status" value="1"/>
</dbReference>
<evidence type="ECO:0000256" key="1">
    <source>
        <dbReference type="SAM" id="Phobius"/>
    </source>
</evidence>
<keyword evidence="1" id="KW-0472">Membrane</keyword>
<protein>
    <recommendedName>
        <fullName evidence="4">DUF3341 domain-containing protein</fullName>
    </recommendedName>
</protein>